<reference evidence="2 3" key="1">
    <citation type="submission" date="2023-03" db="EMBL/GenBank/DDBJ databases">
        <title>WGS of Methanotrichaceae archaeon Mx.</title>
        <authorList>
            <person name="Sorokin D.Y."/>
            <person name="Merkel A.Y."/>
        </authorList>
    </citation>
    <scope>NUCLEOTIDE SEQUENCE [LARGE SCALE GENOMIC DNA]</scope>
    <source>
        <strain evidence="2 3">Mx</strain>
    </source>
</reference>
<dbReference type="EMBL" id="JARFPK010000023">
    <property type="protein sequence ID" value="MDF0590966.1"/>
    <property type="molecule type" value="Genomic_DNA"/>
</dbReference>
<dbReference type="RefSeq" id="WP_316966712.1">
    <property type="nucleotide sequence ID" value="NZ_JARFPK010000023.1"/>
</dbReference>
<organism evidence="2 3">
    <name type="scientific">Candidatus Methanocrinis natronophilus</name>
    <dbReference type="NCBI Taxonomy" id="3033396"/>
    <lineage>
        <taxon>Archaea</taxon>
        <taxon>Methanobacteriati</taxon>
        <taxon>Methanobacteriota</taxon>
        <taxon>Stenosarchaea group</taxon>
        <taxon>Methanomicrobia</taxon>
        <taxon>Methanotrichales</taxon>
        <taxon>Methanotrichaceae</taxon>
        <taxon>Methanocrinis</taxon>
    </lineage>
</organism>
<protein>
    <submittedName>
        <fullName evidence="2">Lamin tail domain-containing protein</fullName>
    </submittedName>
</protein>
<dbReference type="PROSITE" id="PS51841">
    <property type="entry name" value="LTD"/>
    <property type="match status" value="1"/>
</dbReference>
<sequence length="143" mass="15527">MSSISMVRGLVLISALVFVAAGLSLGEDAEKEMEEGTDAVYGVVITNASWVDEWVEISNLGDSAQDFTGWSLRDEQNHTYAFPEEFVLLPQGIVLVHTGVGDDTANDLYMNMGKPIWNNAGDVATLMDVDGRVVSQYPEPQEG</sequence>
<evidence type="ECO:0000313" key="2">
    <source>
        <dbReference type="EMBL" id="MDF0590966.1"/>
    </source>
</evidence>
<dbReference type="Gene3D" id="2.60.40.1260">
    <property type="entry name" value="Lamin Tail domain"/>
    <property type="match status" value="1"/>
</dbReference>
<dbReference type="SUPFAM" id="SSF74853">
    <property type="entry name" value="Lamin A/C globular tail domain"/>
    <property type="match status" value="1"/>
</dbReference>
<name>A0ABT5X8F8_9EURY</name>
<evidence type="ECO:0000313" key="3">
    <source>
        <dbReference type="Proteomes" id="UP001220010"/>
    </source>
</evidence>
<feature type="domain" description="LTD" evidence="1">
    <location>
        <begin position="7"/>
        <end position="141"/>
    </location>
</feature>
<accession>A0ABT5X8F8</accession>
<proteinExistence type="predicted"/>
<dbReference type="InterPro" id="IPR036415">
    <property type="entry name" value="Lamin_tail_dom_sf"/>
</dbReference>
<dbReference type="Pfam" id="PF00932">
    <property type="entry name" value="LTD"/>
    <property type="match status" value="1"/>
</dbReference>
<gene>
    <name evidence="2" type="ORF">P0O15_07270</name>
</gene>
<dbReference type="InterPro" id="IPR001322">
    <property type="entry name" value="Lamin_tail_dom"/>
</dbReference>
<keyword evidence="3" id="KW-1185">Reference proteome</keyword>
<evidence type="ECO:0000259" key="1">
    <source>
        <dbReference type="PROSITE" id="PS51841"/>
    </source>
</evidence>
<dbReference type="Proteomes" id="UP001220010">
    <property type="component" value="Unassembled WGS sequence"/>
</dbReference>
<comment type="caution">
    <text evidence="2">The sequence shown here is derived from an EMBL/GenBank/DDBJ whole genome shotgun (WGS) entry which is preliminary data.</text>
</comment>